<reference evidence="4 5" key="1">
    <citation type="submission" date="2024-07" db="EMBL/GenBank/DDBJ databases">
        <authorList>
            <person name="Li M."/>
        </authorList>
    </citation>
    <scope>NUCLEOTIDE SEQUENCE [LARGE SCALE GENOMIC DNA]</scope>
    <source>
        <strain evidence="4 5">25A3E</strain>
    </source>
</reference>
<keyword evidence="5" id="KW-1185">Reference proteome</keyword>
<gene>
    <name evidence="4" type="ORF">AB5S05_21275</name>
</gene>
<organism evidence="4 5">
    <name type="scientific">Pseudomonas zhanjiangensis</name>
    <dbReference type="NCBI Taxonomy" id="3239015"/>
    <lineage>
        <taxon>Bacteria</taxon>
        <taxon>Pseudomonadati</taxon>
        <taxon>Pseudomonadota</taxon>
        <taxon>Gammaproteobacteria</taxon>
        <taxon>Pseudomonadales</taxon>
        <taxon>Pseudomonadaceae</taxon>
        <taxon>Pseudomonas</taxon>
    </lineage>
</organism>
<keyword evidence="1" id="KW-0808">Transferase</keyword>
<dbReference type="Proteomes" id="UP001560296">
    <property type="component" value="Unassembled WGS sequence"/>
</dbReference>
<dbReference type="EMBL" id="JBFTEG010000031">
    <property type="protein sequence ID" value="MEX6504582.1"/>
    <property type="molecule type" value="Genomic_DNA"/>
</dbReference>
<evidence type="ECO:0000256" key="2">
    <source>
        <dbReference type="ARBA" id="ARBA00023315"/>
    </source>
</evidence>
<proteinExistence type="predicted"/>
<dbReference type="PANTHER" id="PTHR43877:SF2">
    <property type="entry name" value="AMINOALKYLPHOSPHONATE N-ACETYLTRANSFERASE-RELATED"/>
    <property type="match status" value="1"/>
</dbReference>
<evidence type="ECO:0000259" key="3">
    <source>
        <dbReference type="PROSITE" id="PS51186"/>
    </source>
</evidence>
<dbReference type="PANTHER" id="PTHR43877">
    <property type="entry name" value="AMINOALKYLPHOSPHONATE N-ACETYLTRANSFERASE-RELATED-RELATED"/>
    <property type="match status" value="1"/>
</dbReference>
<name>A0ABV3YZ18_9PSED</name>
<evidence type="ECO:0000256" key="1">
    <source>
        <dbReference type="ARBA" id="ARBA00022679"/>
    </source>
</evidence>
<dbReference type="PROSITE" id="PS51186">
    <property type="entry name" value="GNAT"/>
    <property type="match status" value="1"/>
</dbReference>
<dbReference type="InterPro" id="IPR000182">
    <property type="entry name" value="GNAT_dom"/>
</dbReference>
<dbReference type="InterPro" id="IPR050832">
    <property type="entry name" value="Bact_Acetyltransf"/>
</dbReference>
<dbReference type="SUPFAM" id="SSF55729">
    <property type="entry name" value="Acyl-CoA N-acyltransferases (Nat)"/>
    <property type="match status" value="1"/>
</dbReference>
<feature type="domain" description="N-acetyltransferase" evidence="3">
    <location>
        <begin position="1"/>
        <end position="150"/>
    </location>
</feature>
<evidence type="ECO:0000313" key="4">
    <source>
        <dbReference type="EMBL" id="MEX6504582.1"/>
    </source>
</evidence>
<keyword evidence="2" id="KW-0012">Acyltransferase</keyword>
<accession>A0ABV3YZ18</accession>
<dbReference type="Gene3D" id="3.40.630.30">
    <property type="match status" value="1"/>
</dbReference>
<evidence type="ECO:0000313" key="5">
    <source>
        <dbReference type="Proteomes" id="UP001560296"/>
    </source>
</evidence>
<dbReference type="CDD" id="cd04301">
    <property type="entry name" value="NAT_SF"/>
    <property type="match status" value="1"/>
</dbReference>
<dbReference type="InterPro" id="IPR016181">
    <property type="entry name" value="Acyl_CoA_acyltransferase"/>
</dbReference>
<dbReference type="RefSeq" id="WP_369289513.1">
    <property type="nucleotide sequence ID" value="NZ_JBFTEG010000031.1"/>
</dbReference>
<comment type="caution">
    <text evidence="4">The sequence shown here is derived from an EMBL/GenBank/DDBJ whole genome shotgun (WGS) entry which is preliminary data.</text>
</comment>
<protein>
    <submittedName>
        <fullName evidence="4">GNAT family N-acetyltransferase</fullName>
    </submittedName>
</protein>
<dbReference type="Pfam" id="PF00583">
    <property type="entry name" value="Acetyltransf_1"/>
    <property type="match status" value="1"/>
</dbReference>
<sequence>MCVEQESPNQPDVIALIAELDAYQDSLYPAEARYALDLVSLCKPNVLFVVARNEQHVALGCGAVVLEDRYGEVKRMYVRPEARNKGVARQIIAALEARAYESGCRELMLETGPYQPEALQFYGRQGYRRQDAFGAYPEHPLSVFMGKSLCSPTVRHTQALFQ</sequence>